<sequence>MPNTANALVRGPLRVGDQRAVAGRHGGGPGARQGTRGDQHRDVAGERGDQHRGGEHRHSPGEHAAPPDPVGQRPGARHERGEGEEEGVHHPLHGGGPGMQVRADVGQRLGRAGGGHRDEQQGSADDGQHGPASHGRRRVHRCTPTLMTINVLMGIRV</sequence>
<reference evidence="2 3" key="1">
    <citation type="submission" date="2020-08" db="EMBL/GenBank/DDBJ databases">
        <title>Genomic Encyclopedia of Type Strains, Phase IV (KMG-IV): sequencing the most valuable type-strain genomes for metagenomic binning, comparative biology and taxonomic classification.</title>
        <authorList>
            <person name="Goeker M."/>
        </authorList>
    </citation>
    <scope>NUCLEOTIDE SEQUENCE [LARGE SCALE GENOMIC DNA]</scope>
    <source>
        <strain evidence="2 3">DSM 44197</strain>
    </source>
</reference>
<evidence type="ECO:0000313" key="3">
    <source>
        <dbReference type="Proteomes" id="UP000572680"/>
    </source>
</evidence>
<accession>A0A7W3LRA5</accession>
<gene>
    <name evidence="2" type="ORF">HNR61_004386</name>
</gene>
<name>A0A7W3LRA5_ACTNM</name>
<feature type="region of interest" description="Disordered" evidence="1">
    <location>
        <begin position="1"/>
        <end position="141"/>
    </location>
</feature>
<dbReference type="EMBL" id="JACJIA010000005">
    <property type="protein sequence ID" value="MBA8952740.1"/>
    <property type="molecule type" value="Genomic_DNA"/>
</dbReference>
<keyword evidence="3" id="KW-1185">Reference proteome</keyword>
<evidence type="ECO:0000313" key="2">
    <source>
        <dbReference type="EMBL" id="MBA8952740.1"/>
    </source>
</evidence>
<dbReference type="Proteomes" id="UP000572680">
    <property type="component" value="Unassembled WGS sequence"/>
</dbReference>
<feature type="compositionally biased region" description="Basic and acidic residues" evidence="1">
    <location>
        <begin position="35"/>
        <end position="61"/>
    </location>
</feature>
<protein>
    <submittedName>
        <fullName evidence="2">Uncharacterized protein</fullName>
    </submittedName>
</protein>
<proteinExistence type="predicted"/>
<comment type="caution">
    <text evidence="2">The sequence shown here is derived from an EMBL/GenBank/DDBJ whole genome shotgun (WGS) entry which is preliminary data.</text>
</comment>
<feature type="compositionally biased region" description="Basic and acidic residues" evidence="1">
    <location>
        <begin position="76"/>
        <end position="89"/>
    </location>
</feature>
<evidence type="ECO:0000256" key="1">
    <source>
        <dbReference type="SAM" id="MobiDB-lite"/>
    </source>
</evidence>
<dbReference type="AlphaFoldDB" id="A0A7W3LRA5"/>
<organism evidence="2 3">
    <name type="scientific">Actinomadura namibiensis</name>
    <dbReference type="NCBI Taxonomy" id="182080"/>
    <lineage>
        <taxon>Bacteria</taxon>
        <taxon>Bacillati</taxon>
        <taxon>Actinomycetota</taxon>
        <taxon>Actinomycetes</taxon>
        <taxon>Streptosporangiales</taxon>
        <taxon>Thermomonosporaceae</taxon>
        <taxon>Actinomadura</taxon>
    </lineage>
</organism>